<feature type="compositionally biased region" description="Basic and acidic residues" evidence="1">
    <location>
        <begin position="12"/>
        <end position="24"/>
    </location>
</feature>
<dbReference type="EMBL" id="CADCUQ010000179">
    <property type="protein sequence ID" value="CAA9382183.1"/>
    <property type="molecule type" value="Genomic_DNA"/>
</dbReference>
<feature type="compositionally biased region" description="Basic residues" evidence="1">
    <location>
        <begin position="146"/>
        <end position="168"/>
    </location>
</feature>
<proteinExistence type="predicted"/>
<reference evidence="2" key="1">
    <citation type="submission" date="2020-02" db="EMBL/GenBank/DDBJ databases">
        <authorList>
            <person name="Meier V. D."/>
        </authorList>
    </citation>
    <scope>NUCLEOTIDE SEQUENCE</scope>
    <source>
        <strain evidence="2">AVDCRST_MAG64</strain>
    </source>
</reference>
<organism evidence="2">
    <name type="scientific">uncultured Phycisphaerae bacterium</name>
    <dbReference type="NCBI Taxonomy" id="904963"/>
    <lineage>
        <taxon>Bacteria</taxon>
        <taxon>Pseudomonadati</taxon>
        <taxon>Planctomycetota</taxon>
        <taxon>Phycisphaerae</taxon>
        <taxon>environmental samples</taxon>
    </lineage>
</organism>
<evidence type="ECO:0000256" key="1">
    <source>
        <dbReference type="SAM" id="MobiDB-lite"/>
    </source>
</evidence>
<feature type="compositionally biased region" description="Low complexity" evidence="1">
    <location>
        <begin position="169"/>
        <end position="179"/>
    </location>
</feature>
<sequence length="179" mass="19982">GPTAPGPADLPAPDRRRLDRHPADAVRAPRPAVRRGRARAARVRDLHLRHQQRAGERPTEPVEHGRVRVRVRDRDARRDDGRELDRVRHDHRPDHQQEAVRRDPRGAVGRRVRADGRRGARQVAAGVPAVRRRPPPAGQGAAPGGGRHRPRGVRHRRDGEHRPRRVRPARGGAAVGAEV</sequence>
<name>A0A6J4N9Z0_9BACT</name>
<gene>
    <name evidence="2" type="ORF">AVDCRST_MAG64-722</name>
</gene>
<feature type="region of interest" description="Disordered" evidence="1">
    <location>
        <begin position="1"/>
        <end position="179"/>
    </location>
</feature>
<protein>
    <submittedName>
        <fullName evidence="2">Uncharacterized protein</fullName>
    </submittedName>
</protein>
<accession>A0A6J4N9Z0</accession>
<feature type="non-terminal residue" evidence="2">
    <location>
        <position position="1"/>
    </location>
</feature>
<feature type="compositionally biased region" description="Basic residues" evidence="1">
    <location>
        <begin position="32"/>
        <end position="41"/>
    </location>
</feature>
<feature type="compositionally biased region" description="Basic and acidic residues" evidence="1">
    <location>
        <begin position="42"/>
        <end position="105"/>
    </location>
</feature>
<feature type="compositionally biased region" description="Pro residues" evidence="1">
    <location>
        <begin position="1"/>
        <end position="10"/>
    </location>
</feature>
<dbReference type="AlphaFoldDB" id="A0A6J4N9Z0"/>
<evidence type="ECO:0000313" key="2">
    <source>
        <dbReference type="EMBL" id="CAA9382183.1"/>
    </source>
</evidence>
<feature type="non-terminal residue" evidence="2">
    <location>
        <position position="179"/>
    </location>
</feature>